<evidence type="ECO:0000256" key="1">
    <source>
        <dbReference type="ARBA" id="ARBA00006611"/>
    </source>
</evidence>
<gene>
    <name evidence="3" type="ORF">AADG42_04530</name>
</gene>
<reference evidence="3 4" key="1">
    <citation type="submission" date="2024-04" db="EMBL/GenBank/DDBJ databases">
        <title>Isolation of an actinomycete strain from pig manure.</title>
        <authorList>
            <person name="Gong T."/>
            <person name="Yu Z."/>
            <person name="An M."/>
            <person name="Wei C."/>
            <person name="Yang W."/>
            <person name="Liu L."/>
        </authorList>
    </citation>
    <scope>NUCLEOTIDE SEQUENCE [LARGE SCALE GENOMIC DNA]</scope>
    <source>
        <strain evidence="3 4">ZF39</strain>
    </source>
</reference>
<sequence length="383" mass="40804">MNSTDLDRLRAELARLGHAPSPTDVAVAMRELGFVVSDAALMDTLAALRRESVGAGPLEQLLRRPGVTDVIVNGPDQVFIDRGAGLEDGGVRFESEAEVRRLAARLAASVGRRIDDGQPFVDARLTDGTRLHAILAPMAAPGTCLSLRVPARRRFSLSDWVEAGSVPPAGAELLAGLVRAKVAYLVSGGTGTGKTTLLSAMLAEVPASERLLVVEDSRELMPDHPHCVRLESRPANAEGVGRIGLTDLVRQALRMRPDRIILGEVRGAELCDLLMAFNTGHEGGCGTVHANSAADVPARLEALGALGGWTPHALRAQIAAALQVVVHLTRDRHGGRTRRRVEGIHLLEVERDRILTHPAVTFDPGGSLDPGPGWGELRAMVRP</sequence>
<dbReference type="Gene3D" id="3.40.50.300">
    <property type="entry name" value="P-loop containing nucleotide triphosphate hydrolases"/>
    <property type="match status" value="1"/>
</dbReference>
<comment type="similarity">
    <text evidence="1">Belongs to the GSP E family.</text>
</comment>
<dbReference type="NCBIfam" id="TIGR03819">
    <property type="entry name" value="heli_sec_ATPase"/>
    <property type="match status" value="1"/>
</dbReference>
<protein>
    <submittedName>
        <fullName evidence="3">TadA family conjugal transfer-associated ATPase</fullName>
    </submittedName>
</protein>
<dbReference type="InterPro" id="IPR050921">
    <property type="entry name" value="T4SS_GSP_E_ATPase"/>
</dbReference>
<dbReference type="Gene3D" id="3.30.450.380">
    <property type="match status" value="1"/>
</dbReference>
<accession>A0ABZ3FPB4</accession>
<dbReference type="EMBL" id="CP154795">
    <property type="protein sequence ID" value="XAN06604.1"/>
    <property type="molecule type" value="Genomic_DNA"/>
</dbReference>
<dbReference type="InterPro" id="IPR027417">
    <property type="entry name" value="P-loop_NTPase"/>
</dbReference>
<dbReference type="CDD" id="cd01130">
    <property type="entry name" value="VirB11-like_ATPase"/>
    <property type="match status" value="1"/>
</dbReference>
<evidence type="ECO:0000313" key="4">
    <source>
        <dbReference type="Proteomes" id="UP001442841"/>
    </source>
</evidence>
<dbReference type="SUPFAM" id="SSF52540">
    <property type="entry name" value="P-loop containing nucleoside triphosphate hydrolases"/>
    <property type="match status" value="1"/>
</dbReference>
<evidence type="ECO:0000313" key="3">
    <source>
        <dbReference type="EMBL" id="XAN06604.1"/>
    </source>
</evidence>
<dbReference type="PANTHER" id="PTHR30486">
    <property type="entry name" value="TWITCHING MOTILITY PROTEIN PILT"/>
    <property type="match status" value="1"/>
</dbReference>
<dbReference type="InterPro" id="IPR022399">
    <property type="entry name" value="TadA-like_ATPase"/>
</dbReference>
<dbReference type="RefSeq" id="WP_425308034.1">
    <property type="nucleotide sequence ID" value="NZ_CP154795.1"/>
</dbReference>
<evidence type="ECO:0000259" key="2">
    <source>
        <dbReference type="Pfam" id="PF00437"/>
    </source>
</evidence>
<dbReference type="InterPro" id="IPR001482">
    <property type="entry name" value="T2SS/T4SS_dom"/>
</dbReference>
<organism evidence="3 4">
    <name type="scientific">Ammonicoccus fulvus</name>
    <dbReference type="NCBI Taxonomy" id="3138240"/>
    <lineage>
        <taxon>Bacteria</taxon>
        <taxon>Bacillati</taxon>
        <taxon>Actinomycetota</taxon>
        <taxon>Actinomycetes</taxon>
        <taxon>Propionibacteriales</taxon>
        <taxon>Propionibacteriaceae</taxon>
        <taxon>Ammonicoccus</taxon>
    </lineage>
</organism>
<dbReference type="Pfam" id="PF00437">
    <property type="entry name" value="T2SSE"/>
    <property type="match status" value="1"/>
</dbReference>
<name>A0ABZ3FPB4_9ACTN</name>
<proteinExistence type="inferred from homology"/>
<keyword evidence="4" id="KW-1185">Reference proteome</keyword>
<dbReference type="PANTHER" id="PTHR30486:SF6">
    <property type="entry name" value="TYPE IV PILUS RETRACTATION ATPASE PILT"/>
    <property type="match status" value="1"/>
</dbReference>
<dbReference type="Proteomes" id="UP001442841">
    <property type="component" value="Chromosome"/>
</dbReference>
<feature type="domain" description="Bacterial type II secretion system protein E" evidence="2">
    <location>
        <begin position="53"/>
        <end position="330"/>
    </location>
</feature>